<feature type="signal peptide" evidence="1">
    <location>
        <begin position="1"/>
        <end position="18"/>
    </location>
</feature>
<evidence type="ECO:0000313" key="3">
    <source>
        <dbReference type="Proteomes" id="UP000244906"/>
    </source>
</evidence>
<organism evidence="2 3">
    <name type="scientific">Pelagibaculum spongiae</name>
    <dbReference type="NCBI Taxonomy" id="2080658"/>
    <lineage>
        <taxon>Bacteria</taxon>
        <taxon>Pseudomonadati</taxon>
        <taxon>Pseudomonadota</taxon>
        <taxon>Gammaproteobacteria</taxon>
        <taxon>Oceanospirillales</taxon>
        <taxon>Pelagibaculum</taxon>
    </lineage>
</organism>
<evidence type="ECO:0000256" key="1">
    <source>
        <dbReference type="SAM" id="SignalP"/>
    </source>
</evidence>
<name>A0A2V1H2C5_9GAMM</name>
<proteinExistence type="predicted"/>
<comment type="caution">
    <text evidence="2">The sequence shown here is derived from an EMBL/GenBank/DDBJ whole genome shotgun (WGS) entry which is preliminary data.</text>
</comment>
<keyword evidence="3" id="KW-1185">Reference proteome</keyword>
<dbReference type="Proteomes" id="UP000244906">
    <property type="component" value="Unassembled WGS sequence"/>
</dbReference>
<evidence type="ECO:0008006" key="4">
    <source>
        <dbReference type="Google" id="ProtNLM"/>
    </source>
</evidence>
<keyword evidence="1" id="KW-0732">Signal</keyword>
<accession>A0A2V1H2C5</accession>
<reference evidence="2 3" key="1">
    <citation type="submission" date="2018-04" db="EMBL/GenBank/DDBJ databases">
        <title>Thalassorhabdus spongiae gen. nov., sp. nov., isolated from a marine sponge in South-West Iceland.</title>
        <authorList>
            <person name="Knobloch S."/>
            <person name="Daussin A."/>
            <person name="Johannsson R."/>
            <person name="Marteinsson V.T."/>
        </authorList>
    </citation>
    <scope>NUCLEOTIDE SEQUENCE [LARGE SCALE GENOMIC DNA]</scope>
    <source>
        <strain evidence="2 3">Hp12</strain>
    </source>
</reference>
<dbReference type="AlphaFoldDB" id="A0A2V1H2C5"/>
<evidence type="ECO:0000313" key="2">
    <source>
        <dbReference type="EMBL" id="PVZ70592.1"/>
    </source>
</evidence>
<dbReference type="EMBL" id="QDDL01000002">
    <property type="protein sequence ID" value="PVZ70592.1"/>
    <property type="molecule type" value="Genomic_DNA"/>
</dbReference>
<protein>
    <recommendedName>
        <fullName evidence="4">Zinc-dependent peptidase</fullName>
    </recommendedName>
</protein>
<gene>
    <name evidence="2" type="ORF">DC094_08410</name>
</gene>
<feature type="chain" id="PRO_5016014951" description="Zinc-dependent peptidase" evidence="1">
    <location>
        <begin position="19"/>
        <end position="384"/>
    </location>
</feature>
<dbReference type="RefSeq" id="WP_116686664.1">
    <property type="nucleotide sequence ID" value="NZ_CAWNYD010000002.1"/>
</dbReference>
<sequence>MRALVCLLLLSFSLLLKASPLSKFLNDSTVASDYSHQLSQQFNFPIWLIERPSAQLLEQLNLPQHPQKESWLARYQRGLSQATQAGFSLKIPGEYLPCMISLPGSYQSHVETPALIELLTEYPYNPWQGQAEAFNKMVLFHEIGHCFENLPDSASAERFADLFAVLMLGASEHTMQRQLNGRFFSLLKGDQQHFSNLALQKMFQDIATQYEPLPLDTVVSLATRYATQQQELSQVDRWVEYLRLHWAVMLDQQDLNIIGNDTSDDMEALRDQFISRYQQNLQIIYQIDESFDPNDYHEIKNLIISMAQQMLSVRLQRGELENQVQQGLFLADINLLFTSYGFTPINIEANMPFKEKLNRLMAANNSYLAPEIRLPIRLLENLED</sequence>